<dbReference type="AlphaFoldDB" id="A0A7W6E820"/>
<proteinExistence type="predicted"/>
<organism evidence="1 2">
    <name type="scientific">Aureimonas pseudogalii</name>
    <dbReference type="NCBI Taxonomy" id="1744844"/>
    <lineage>
        <taxon>Bacteria</taxon>
        <taxon>Pseudomonadati</taxon>
        <taxon>Pseudomonadota</taxon>
        <taxon>Alphaproteobacteria</taxon>
        <taxon>Hyphomicrobiales</taxon>
        <taxon>Aurantimonadaceae</taxon>
        <taxon>Aureimonas</taxon>
    </lineage>
</organism>
<protein>
    <recommendedName>
        <fullName evidence="3">Antitoxin MazE</fullName>
    </recommendedName>
</protein>
<keyword evidence="2" id="KW-1185">Reference proteome</keyword>
<dbReference type="EMBL" id="JACIEK010000001">
    <property type="protein sequence ID" value="MBB3996428.1"/>
    <property type="molecule type" value="Genomic_DNA"/>
</dbReference>
<sequence length="73" mass="8407">MGRPKELSDAEREDLLRQGFVPVEVWVPDWNNPDFRARMQDEARRIAEADARDPGIDEWVVQVRGDVWDGDGA</sequence>
<reference evidence="1 2" key="1">
    <citation type="submission" date="2020-08" db="EMBL/GenBank/DDBJ databases">
        <title>Genomic Encyclopedia of Type Strains, Phase IV (KMG-IV): sequencing the most valuable type-strain genomes for metagenomic binning, comparative biology and taxonomic classification.</title>
        <authorList>
            <person name="Goeker M."/>
        </authorList>
    </citation>
    <scope>NUCLEOTIDE SEQUENCE [LARGE SCALE GENOMIC DNA]</scope>
    <source>
        <strain evidence="1 2">DSM 102238</strain>
    </source>
</reference>
<gene>
    <name evidence="1" type="ORF">GGR04_000249</name>
</gene>
<dbReference type="RefSeq" id="WP_183197062.1">
    <property type="nucleotide sequence ID" value="NZ_JACIEK010000001.1"/>
</dbReference>
<comment type="caution">
    <text evidence="1">The sequence shown here is derived from an EMBL/GenBank/DDBJ whole genome shotgun (WGS) entry which is preliminary data.</text>
</comment>
<evidence type="ECO:0000313" key="1">
    <source>
        <dbReference type="EMBL" id="MBB3996428.1"/>
    </source>
</evidence>
<dbReference type="Proteomes" id="UP000542776">
    <property type="component" value="Unassembled WGS sequence"/>
</dbReference>
<evidence type="ECO:0000313" key="2">
    <source>
        <dbReference type="Proteomes" id="UP000542776"/>
    </source>
</evidence>
<evidence type="ECO:0008006" key="3">
    <source>
        <dbReference type="Google" id="ProtNLM"/>
    </source>
</evidence>
<dbReference type="Pfam" id="PF11455">
    <property type="entry name" value="MazE-like"/>
    <property type="match status" value="1"/>
</dbReference>
<accession>A0A7W6E820</accession>
<dbReference type="InterPro" id="IPR021558">
    <property type="entry name" value="MazE-like"/>
</dbReference>
<name>A0A7W6E820_9HYPH</name>